<evidence type="ECO:0000313" key="8">
    <source>
        <dbReference type="EMBL" id="GAA3865736.1"/>
    </source>
</evidence>
<dbReference type="PIRSF" id="PIRSF002741">
    <property type="entry name" value="MppA"/>
    <property type="match status" value="1"/>
</dbReference>
<reference evidence="9" key="1">
    <citation type="journal article" date="2019" name="Int. J. Syst. Evol. Microbiol.">
        <title>The Global Catalogue of Microorganisms (GCM) 10K type strain sequencing project: providing services to taxonomists for standard genome sequencing and annotation.</title>
        <authorList>
            <consortium name="The Broad Institute Genomics Platform"/>
            <consortium name="The Broad Institute Genome Sequencing Center for Infectious Disease"/>
            <person name="Wu L."/>
            <person name="Ma J."/>
        </authorList>
    </citation>
    <scope>NUCLEOTIDE SEQUENCE [LARGE SCALE GENOMIC DNA]</scope>
    <source>
        <strain evidence="9">JCM 17021</strain>
    </source>
</reference>
<feature type="signal peptide" evidence="6">
    <location>
        <begin position="1"/>
        <end position="23"/>
    </location>
</feature>
<dbReference type="SUPFAM" id="SSF53850">
    <property type="entry name" value="Periplasmic binding protein-like II"/>
    <property type="match status" value="1"/>
</dbReference>
<dbReference type="InterPro" id="IPR039424">
    <property type="entry name" value="SBP_5"/>
</dbReference>
<evidence type="ECO:0000256" key="1">
    <source>
        <dbReference type="ARBA" id="ARBA00004196"/>
    </source>
</evidence>
<dbReference type="InterPro" id="IPR030678">
    <property type="entry name" value="Peptide/Ni-bd"/>
</dbReference>
<sequence>MRTNPVSAAGAAPRLAKPLTAVAAIAIAALALTGCTAPSPQTASGSPRTGGTLTYASGDAEPTCLDPHVGGNYPQALLSTQFLESLVSRDSDGEIVPWLAKSWTTSADGLTWEFTLAPDVTFTDGTPLDAAAVQANVAHLQDPETGSSTGYLALGKVVSTEAVSPDVVKFTLSEPDSALLESLSQPWLAIESPTALKRSQDDNCAAPVGTGPFVVTKWVKQNAVTLTRNDGYNSPPADATNTGPAYLDSITWRFIPESASRYAALQAGEVDVIDNAQPDTIVQAEKSGSLQHLDAPRPGASNRIELNSGKPPFDDVRVREAFIRSANVDDAVASLFQGTATRSYSALSSVEPLAVSEPKLFGYDQKAANALLDAAGWTERDADGYRVKDGARLSVQFPVSTNQSIPAEQSLFEQIQATAKQTGFEVVLEPMDLGSWYAALGAHEYNAVSAPYTKVGPDVLRILYHSSGIIPAPSGYFANNAQVNDPKLDALLTQAGQVSDPGERKTLETDAQNLILAGFYILPLYDQQNHFLLRSDVEGVRAMPTVSTPTFQGAWLNR</sequence>
<dbReference type="PROSITE" id="PS51257">
    <property type="entry name" value="PROKAR_LIPOPROTEIN"/>
    <property type="match status" value="1"/>
</dbReference>
<dbReference type="EMBL" id="BAABCN010000002">
    <property type="protein sequence ID" value="GAA3865736.1"/>
    <property type="molecule type" value="Genomic_DNA"/>
</dbReference>
<dbReference type="CDD" id="cd08492">
    <property type="entry name" value="PBP2_NikA_DppA_OppA_like_15"/>
    <property type="match status" value="1"/>
</dbReference>
<feature type="region of interest" description="Disordered" evidence="5">
    <location>
        <begin position="37"/>
        <end position="58"/>
    </location>
</feature>
<comment type="subcellular location">
    <subcellularLocation>
        <location evidence="1">Cell envelope</location>
    </subcellularLocation>
</comment>
<gene>
    <name evidence="8" type="ORF">GCM10022381_06820</name>
</gene>
<evidence type="ECO:0000256" key="3">
    <source>
        <dbReference type="ARBA" id="ARBA00022448"/>
    </source>
</evidence>
<keyword evidence="4 6" id="KW-0732">Signal</keyword>
<dbReference type="Gene3D" id="3.10.105.10">
    <property type="entry name" value="Dipeptide-binding Protein, Domain 3"/>
    <property type="match status" value="1"/>
</dbReference>
<evidence type="ECO:0000256" key="2">
    <source>
        <dbReference type="ARBA" id="ARBA00005695"/>
    </source>
</evidence>
<dbReference type="Pfam" id="PF00496">
    <property type="entry name" value="SBP_bac_5"/>
    <property type="match status" value="1"/>
</dbReference>
<feature type="domain" description="Solute-binding protein family 5" evidence="7">
    <location>
        <begin position="94"/>
        <end position="464"/>
    </location>
</feature>
<feature type="compositionally biased region" description="Polar residues" evidence="5">
    <location>
        <begin position="38"/>
        <end position="55"/>
    </location>
</feature>
<feature type="chain" id="PRO_5045354833" evidence="6">
    <location>
        <begin position="24"/>
        <end position="558"/>
    </location>
</feature>
<evidence type="ECO:0000259" key="7">
    <source>
        <dbReference type="Pfam" id="PF00496"/>
    </source>
</evidence>
<keyword evidence="3" id="KW-0813">Transport</keyword>
<organism evidence="8 9">
    <name type="scientific">Leifsonia kafniensis</name>
    <dbReference type="NCBI Taxonomy" id="475957"/>
    <lineage>
        <taxon>Bacteria</taxon>
        <taxon>Bacillati</taxon>
        <taxon>Actinomycetota</taxon>
        <taxon>Actinomycetes</taxon>
        <taxon>Micrococcales</taxon>
        <taxon>Microbacteriaceae</taxon>
        <taxon>Leifsonia</taxon>
    </lineage>
</organism>
<dbReference type="Gene3D" id="3.40.190.10">
    <property type="entry name" value="Periplasmic binding protein-like II"/>
    <property type="match status" value="1"/>
</dbReference>
<name>A0ABP7K4S4_9MICO</name>
<dbReference type="InterPro" id="IPR000914">
    <property type="entry name" value="SBP_5_dom"/>
</dbReference>
<dbReference type="Proteomes" id="UP001501803">
    <property type="component" value="Unassembled WGS sequence"/>
</dbReference>
<accession>A0ABP7K4S4</accession>
<comment type="similarity">
    <text evidence="2">Belongs to the bacterial solute-binding protein 5 family.</text>
</comment>
<evidence type="ECO:0000256" key="4">
    <source>
        <dbReference type="ARBA" id="ARBA00022729"/>
    </source>
</evidence>
<evidence type="ECO:0000256" key="6">
    <source>
        <dbReference type="SAM" id="SignalP"/>
    </source>
</evidence>
<dbReference type="RefSeq" id="WP_345062281.1">
    <property type="nucleotide sequence ID" value="NZ_BAABCN010000002.1"/>
</dbReference>
<dbReference type="PANTHER" id="PTHR30290">
    <property type="entry name" value="PERIPLASMIC BINDING COMPONENT OF ABC TRANSPORTER"/>
    <property type="match status" value="1"/>
</dbReference>
<evidence type="ECO:0000256" key="5">
    <source>
        <dbReference type="SAM" id="MobiDB-lite"/>
    </source>
</evidence>
<comment type="caution">
    <text evidence="8">The sequence shown here is derived from an EMBL/GenBank/DDBJ whole genome shotgun (WGS) entry which is preliminary data.</text>
</comment>
<protein>
    <submittedName>
        <fullName evidence="8">ABC transporter substrate-binding protein</fullName>
    </submittedName>
</protein>
<dbReference type="PANTHER" id="PTHR30290:SF10">
    <property type="entry name" value="PERIPLASMIC OLIGOPEPTIDE-BINDING PROTEIN-RELATED"/>
    <property type="match status" value="1"/>
</dbReference>
<evidence type="ECO:0000313" key="9">
    <source>
        <dbReference type="Proteomes" id="UP001501803"/>
    </source>
</evidence>
<proteinExistence type="inferred from homology"/>
<keyword evidence="9" id="KW-1185">Reference proteome</keyword>